<accession>A0ABW6ALQ1</accession>
<comment type="caution">
    <text evidence="1">The sequence shown here is derived from an EMBL/GenBank/DDBJ whole genome shotgun (WGS) entry which is preliminary data.</text>
</comment>
<keyword evidence="2" id="KW-1185">Reference proteome</keyword>
<protein>
    <submittedName>
        <fullName evidence="1">Uncharacterized protein</fullName>
    </submittedName>
</protein>
<reference evidence="2" key="1">
    <citation type="journal article" date="2019" name="Int. J. Syst. Evol. Microbiol.">
        <title>The Global Catalogue of Microorganisms (GCM) 10K type strain sequencing project: providing services to taxonomists for standard genome sequencing and annotation.</title>
        <authorList>
            <consortium name="The Broad Institute Genomics Platform"/>
            <consortium name="The Broad Institute Genome Sequencing Center for Infectious Disease"/>
            <person name="Wu L."/>
            <person name="Ma J."/>
        </authorList>
    </citation>
    <scope>NUCLEOTIDE SEQUENCE [LARGE SCALE GENOMIC DNA]</scope>
    <source>
        <strain evidence="2">KCTC 52490</strain>
    </source>
</reference>
<organism evidence="1 2">
    <name type="scientific">Spirosoma flavum</name>
    <dbReference type="NCBI Taxonomy" id="2048557"/>
    <lineage>
        <taxon>Bacteria</taxon>
        <taxon>Pseudomonadati</taxon>
        <taxon>Bacteroidota</taxon>
        <taxon>Cytophagia</taxon>
        <taxon>Cytophagales</taxon>
        <taxon>Cytophagaceae</taxon>
        <taxon>Spirosoma</taxon>
    </lineage>
</organism>
<dbReference type="EMBL" id="JBHUOM010000023">
    <property type="protein sequence ID" value="MFD2936330.1"/>
    <property type="molecule type" value="Genomic_DNA"/>
</dbReference>
<evidence type="ECO:0000313" key="2">
    <source>
        <dbReference type="Proteomes" id="UP001597512"/>
    </source>
</evidence>
<gene>
    <name evidence="1" type="ORF">ACFS25_21290</name>
</gene>
<dbReference type="Proteomes" id="UP001597512">
    <property type="component" value="Unassembled WGS sequence"/>
</dbReference>
<dbReference type="RefSeq" id="WP_381505033.1">
    <property type="nucleotide sequence ID" value="NZ_JBHUOM010000023.1"/>
</dbReference>
<name>A0ABW6ALQ1_9BACT</name>
<proteinExistence type="predicted"/>
<sequence length="83" mass="9236">MFIELTSLEGDTVIINVTQIAGISTSKSPLDQSECSNIWWATNENSKHFKESYDQIKEAIRNVTGQPVHGISPSDYEKGDMFG</sequence>
<evidence type="ECO:0000313" key="1">
    <source>
        <dbReference type="EMBL" id="MFD2936330.1"/>
    </source>
</evidence>